<dbReference type="SUPFAM" id="SSF88659">
    <property type="entry name" value="Sigma3 and sigma4 domains of RNA polymerase sigma factors"/>
    <property type="match status" value="1"/>
</dbReference>
<protein>
    <submittedName>
        <fullName evidence="8">RNA polymerase sigma-70 factor (ECF subfamily)</fullName>
    </submittedName>
</protein>
<evidence type="ECO:0000256" key="5">
    <source>
        <dbReference type="ARBA" id="ARBA00023163"/>
    </source>
</evidence>
<dbReference type="OrthoDB" id="9795666at2"/>
<dbReference type="GO" id="GO:0003677">
    <property type="term" value="F:DNA binding"/>
    <property type="evidence" value="ECO:0007669"/>
    <property type="project" value="UniProtKB-KW"/>
</dbReference>
<dbReference type="Gene3D" id="1.10.10.10">
    <property type="entry name" value="Winged helix-like DNA-binding domain superfamily/Winged helix DNA-binding domain"/>
    <property type="match status" value="1"/>
</dbReference>
<feature type="domain" description="RNA polymerase sigma-70 region 2" evidence="6">
    <location>
        <begin position="8"/>
        <end position="74"/>
    </location>
</feature>
<dbReference type="InterPro" id="IPR013249">
    <property type="entry name" value="RNA_pol_sigma70_r4_t2"/>
</dbReference>
<dbReference type="InterPro" id="IPR013324">
    <property type="entry name" value="RNA_pol_sigma_r3/r4-like"/>
</dbReference>
<dbReference type="PANTHER" id="PTHR43133">
    <property type="entry name" value="RNA POLYMERASE ECF-TYPE SIGMA FACTO"/>
    <property type="match status" value="1"/>
</dbReference>
<reference evidence="8 9" key="1">
    <citation type="submission" date="2018-07" db="EMBL/GenBank/DDBJ databases">
        <title>Genomic Encyclopedia of Type Strains, Phase IV (KMG-IV): sequencing the most valuable type-strain genomes for metagenomic binning, comparative biology and taxonomic classification.</title>
        <authorList>
            <person name="Goeker M."/>
        </authorList>
    </citation>
    <scope>NUCLEOTIDE SEQUENCE [LARGE SCALE GENOMIC DNA]</scope>
    <source>
        <strain evidence="8 9">DSM 25281</strain>
    </source>
</reference>
<evidence type="ECO:0000256" key="4">
    <source>
        <dbReference type="ARBA" id="ARBA00023125"/>
    </source>
</evidence>
<keyword evidence="4" id="KW-0238">DNA-binding</keyword>
<evidence type="ECO:0000256" key="1">
    <source>
        <dbReference type="ARBA" id="ARBA00010641"/>
    </source>
</evidence>
<proteinExistence type="inferred from homology"/>
<dbReference type="InterPro" id="IPR013325">
    <property type="entry name" value="RNA_pol_sigma_r2"/>
</dbReference>
<accession>A0A370GDF0</accession>
<organism evidence="8 9">
    <name type="scientific">Falsibacillus pallidus</name>
    <dbReference type="NCBI Taxonomy" id="493781"/>
    <lineage>
        <taxon>Bacteria</taxon>
        <taxon>Bacillati</taxon>
        <taxon>Bacillota</taxon>
        <taxon>Bacilli</taxon>
        <taxon>Bacillales</taxon>
        <taxon>Bacillaceae</taxon>
        <taxon>Falsibacillus</taxon>
    </lineage>
</organism>
<dbReference type="GO" id="GO:0016987">
    <property type="term" value="F:sigma factor activity"/>
    <property type="evidence" value="ECO:0007669"/>
    <property type="project" value="UniProtKB-KW"/>
</dbReference>
<dbReference type="Pfam" id="PF08281">
    <property type="entry name" value="Sigma70_r4_2"/>
    <property type="match status" value="1"/>
</dbReference>
<dbReference type="Pfam" id="PF04542">
    <property type="entry name" value="Sigma70_r2"/>
    <property type="match status" value="1"/>
</dbReference>
<dbReference type="InterPro" id="IPR007627">
    <property type="entry name" value="RNA_pol_sigma70_r2"/>
</dbReference>
<dbReference type="PANTHER" id="PTHR43133:SF52">
    <property type="entry name" value="ECF RNA POLYMERASE SIGMA FACTOR SIGL"/>
    <property type="match status" value="1"/>
</dbReference>
<evidence type="ECO:0000259" key="6">
    <source>
        <dbReference type="Pfam" id="PF04542"/>
    </source>
</evidence>
<feature type="domain" description="RNA polymerase sigma factor 70 region 4 type 2" evidence="7">
    <location>
        <begin position="104"/>
        <end position="156"/>
    </location>
</feature>
<gene>
    <name evidence="8" type="ORF">DFR59_110103</name>
</gene>
<dbReference type="NCBIfam" id="TIGR02937">
    <property type="entry name" value="sigma70-ECF"/>
    <property type="match status" value="1"/>
</dbReference>
<dbReference type="EMBL" id="QQAY01000010">
    <property type="protein sequence ID" value="RDI41099.1"/>
    <property type="molecule type" value="Genomic_DNA"/>
</dbReference>
<evidence type="ECO:0000256" key="2">
    <source>
        <dbReference type="ARBA" id="ARBA00023015"/>
    </source>
</evidence>
<sequence length="167" mass="19990">MGELDEIYSNYGEEVFKYLMCLCHNADLSEELAQETFYQAVKSIDRYNGECKMSVWLCQIAKHTYYKYLDRHKKEQLKQQLHMNQDTALHTSPEVELMHSEDKVALYRLIHLLEEPYKEIFLLRILGGLSFNEIGEIQQKNENWARVTFYRAKMKLRERGKNHYGKE</sequence>
<dbReference type="InterPro" id="IPR014284">
    <property type="entry name" value="RNA_pol_sigma-70_dom"/>
</dbReference>
<dbReference type="InterPro" id="IPR036388">
    <property type="entry name" value="WH-like_DNA-bd_sf"/>
</dbReference>
<evidence type="ECO:0000256" key="3">
    <source>
        <dbReference type="ARBA" id="ARBA00023082"/>
    </source>
</evidence>
<comment type="similarity">
    <text evidence="1">Belongs to the sigma-70 factor family. ECF subfamily.</text>
</comment>
<dbReference type="Gene3D" id="1.10.1740.10">
    <property type="match status" value="1"/>
</dbReference>
<keyword evidence="5" id="KW-0804">Transcription</keyword>
<dbReference type="InterPro" id="IPR039425">
    <property type="entry name" value="RNA_pol_sigma-70-like"/>
</dbReference>
<comment type="caution">
    <text evidence="8">The sequence shown here is derived from an EMBL/GenBank/DDBJ whole genome shotgun (WGS) entry which is preliminary data.</text>
</comment>
<dbReference type="Proteomes" id="UP000255326">
    <property type="component" value="Unassembled WGS sequence"/>
</dbReference>
<dbReference type="SUPFAM" id="SSF88946">
    <property type="entry name" value="Sigma2 domain of RNA polymerase sigma factors"/>
    <property type="match status" value="1"/>
</dbReference>
<dbReference type="AlphaFoldDB" id="A0A370GDF0"/>
<evidence type="ECO:0000259" key="7">
    <source>
        <dbReference type="Pfam" id="PF08281"/>
    </source>
</evidence>
<keyword evidence="2" id="KW-0805">Transcription regulation</keyword>
<dbReference type="GO" id="GO:0006352">
    <property type="term" value="P:DNA-templated transcription initiation"/>
    <property type="evidence" value="ECO:0007669"/>
    <property type="project" value="InterPro"/>
</dbReference>
<keyword evidence="9" id="KW-1185">Reference proteome</keyword>
<keyword evidence="3" id="KW-0731">Sigma factor</keyword>
<dbReference type="RefSeq" id="WP_114746379.1">
    <property type="nucleotide sequence ID" value="NZ_QQAY01000010.1"/>
</dbReference>
<evidence type="ECO:0000313" key="9">
    <source>
        <dbReference type="Proteomes" id="UP000255326"/>
    </source>
</evidence>
<name>A0A370GDF0_9BACI</name>
<evidence type="ECO:0000313" key="8">
    <source>
        <dbReference type="EMBL" id="RDI41099.1"/>
    </source>
</evidence>